<sequence>MKIRYYPVPGGASILSCTGTGSNVRIPEKIGGLPVTGIAPYAFSSNEAAQAHLPAGTKLLEATDGEPEAPGRERCLGGESLRELLLPPGIRSIGEYAFYNCVGLSRVGLCAGPALVGNGAFMNCRGLKEILVAAPSAAPTCLPGLLEDIQQEVRAVFRSKEGDSVWIFPEYYEESVENGPARIFEHFIHGAGFRYRQCFREDKLDAESYDAQFPIARSETNPETLLRIALERLRRPVRLTAAAKGRYLAFLKEQSADAASLLIRDDDPEGLSFLAERGAFTAESIGRAAEEAARLERARCLSVLLQERHERFAAKKKTFDL</sequence>
<name>A0A6N8I415_9FIRM</name>
<dbReference type="Gene3D" id="3.80.10.10">
    <property type="entry name" value="Ribonuclease Inhibitor"/>
    <property type="match status" value="1"/>
</dbReference>
<proteinExistence type="predicted"/>
<organism evidence="1 2">
    <name type="scientific">Caproicibacter fermentans</name>
    <dbReference type="NCBI Taxonomy" id="2576756"/>
    <lineage>
        <taxon>Bacteria</taxon>
        <taxon>Bacillati</taxon>
        <taxon>Bacillota</taxon>
        <taxon>Clostridia</taxon>
        <taxon>Eubacteriales</taxon>
        <taxon>Acutalibacteraceae</taxon>
        <taxon>Caproicibacter</taxon>
    </lineage>
</organism>
<evidence type="ECO:0008006" key="3">
    <source>
        <dbReference type="Google" id="ProtNLM"/>
    </source>
</evidence>
<evidence type="ECO:0000313" key="2">
    <source>
        <dbReference type="Proteomes" id="UP000469440"/>
    </source>
</evidence>
<dbReference type="InterPro" id="IPR026906">
    <property type="entry name" value="LRR_5"/>
</dbReference>
<dbReference type="AlphaFoldDB" id="A0A6N8I415"/>
<dbReference type="EMBL" id="VWXL01000100">
    <property type="protein sequence ID" value="MVB12698.1"/>
    <property type="molecule type" value="Genomic_DNA"/>
</dbReference>
<keyword evidence="2" id="KW-1185">Reference proteome</keyword>
<reference evidence="1 2" key="1">
    <citation type="submission" date="2019-09" db="EMBL/GenBank/DDBJ databases">
        <title>Genome sequence of Clostridium sp. EA1.</title>
        <authorList>
            <person name="Poehlein A."/>
            <person name="Bengelsdorf F.R."/>
            <person name="Daniel R."/>
        </authorList>
    </citation>
    <scope>NUCLEOTIDE SEQUENCE [LARGE SCALE GENOMIC DNA]</scope>
    <source>
        <strain evidence="1 2">EA1</strain>
    </source>
</reference>
<protein>
    <recommendedName>
        <fullName evidence="3">Leucine-rich repeat domain-containing protein</fullName>
    </recommendedName>
</protein>
<dbReference type="RefSeq" id="WP_156991302.1">
    <property type="nucleotide sequence ID" value="NZ_VWXL01000100.1"/>
</dbReference>
<dbReference type="Pfam" id="PF13306">
    <property type="entry name" value="LRR_5"/>
    <property type="match status" value="1"/>
</dbReference>
<dbReference type="PROSITE" id="PS51257">
    <property type="entry name" value="PROKAR_LIPOPROTEIN"/>
    <property type="match status" value="1"/>
</dbReference>
<comment type="caution">
    <text evidence="1">The sequence shown here is derived from an EMBL/GenBank/DDBJ whole genome shotgun (WGS) entry which is preliminary data.</text>
</comment>
<dbReference type="OrthoDB" id="1824119at2"/>
<dbReference type="Proteomes" id="UP000469440">
    <property type="component" value="Unassembled WGS sequence"/>
</dbReference>
<accession>A0A6N8I415</accession>
<dbReference type="InterPro" id="IPR032675">
    <property type="entry name" value="LRR_dom_sf"/>
</dbReference>
<evidence type="ECO:0000313" key="1">
    <source>
        <dbReference type="EMBL" id="MVB12698.1"/>
    </source>
</evidence>
<gene>
    <name evidence="1" type="ORF">CAFE_34400</name>
</gene>